<keyword evidence="3" id="KW-1185">Reference proteome</keyword>
<feature type="transmembrane region" description="Helical" evidence="1">
    <location>
        <begin position="148"/>
        <end position="169"/>
    </location>
</feature>
<comment type="caution">
    <text evidence="2">The sequence shown here is derived from an EMBL/GenBank/DDBJ whole genome shotgun (WGS) entry which is preliminary data.</text>
</comment>
<organism evidence="2 3">
    <name type="scientific">Dulcicalothrix desertica PCC 7102</name>
    <dbReference type="NCBI Taxonomy" id="232991"/>
    <lineage>
        <taxon>Bacteria</taxon>
        <taxon>Bacillati</taxon>
        <taxon>Cyanobacteriota</taxon>
        <taxon>Cyanophyceae</taxon>
        <taxon>Nostocales</taxon>
        <taxon>Calotrichaceae</taxon>
        <taxon>Dulcicalothrix</taxon>
    </lineage>
</organism>
<keyword evidence="1" id="KW-0812">Transmembrane</keyword>
<reference evidence="2" key="1">
    <citation type="submission" date="2018-12" db="EMBL/GenBank/DDBJ databases">
        <authorList>
            <person name="Will S."/>
            <person name="Neumann-Schaal M."/>
            <person name="Henke P."/>
        </authorList>
    </citation>
    <scope>NUCLEOTIDE SEQUENCE</scope>
    <source>
        <strain evidence="2">PCC 7102</strain>
    </source>
</reference>
<evidence type="ECO:0000313" key="2">
    <source>
        <dbReference type="EMBL" id="RUT04070.1"/>
    </source>
</evidence>
<dbReference type="OrthoDB" id="455020at2"/>
<evidence type="ECO:0000256" key="1">
    <source>
        <dbReference type="SAM" id="Phobius"/>
    </source>
</evidence>
<feature type="transmembrane region" description="Helical" evidence="1">
    <location>
        <begin position="24"/>
        <end position="52"/>
    </location>
</feature>
<keyword evidence="1" id="KW-1133">Transmembrane helix</keyword>
<evidence type="ECO:0000313" key="3">
    <source>
        <dbReference type="Proteomes" id="UP000271624"/>
    </source>
</evidence>
<gene>
    <name evidence="2" type="ORF">DSM106972_049840</name>
</gene>
<dbReference type="Proteomes" id="UP000271624">
    <property type="component" value="Unassembled WGS sequence"/>
</dbReference>
<name>A0A3S1CJT0_9CYAN</name>
<accession>A0A3S1CJT0</accession>
<sequence length="219" mass="23676">MHENYCNHQEVAKQRYFQNLQNSIAIALLSSLNWTQTDTGAFIALLSGLIYLAVKEPLLVTVILSLALFFYCINRVISYIPYLNYHVKRKIHFWHIVVVIIGLTATLTVFEMPAQAIFLSGLEQFLTDIAQQSSTGGTSAIDPQAITLVFNAIRGVFLLLVGIAALFAYNQAQQGNDWRPIATQAGLAIGIILTIDVITFLFVGNGTGAGGGGGTAPGG</sequence>
<reference evidence="2" key="2">
    <citation type="journal article" date="2019" name="Genome Biol. Evol.">
        <title>Day and night: Metabolic profiles and evolutionary relationships of six axenic non-marine cyanobacteria.</title>
        <authorList>
            <person name="Will S.E."/>
            <person name="Henke P."/>
            <person name="Boedeker C."/>
            <person name="Huang S."/>
            <person name="Brinkmann H."/>
            <person name="Rohde M."/>
            <person name="Jarek M."/>
            <person name="Friedl T."/>
            <person name="Seufert S."/>
            <person name="Schumacher M."/>
            <person name="Overmann J."/>
            <person name="Neumann-Schaal M."/>
            <person name="Petersen J."/>
        </authorList>
    </citation>
    <scope>NUCLEOTIDE SEQUENCE [LARGE SCALE GENOMIC DNA]</scope>
    <source>
        <strain evidence="2">PCC 7102</strain>
    </source>
</reference>
<feature type="transmembrane region" description="Helical" evidence="1">
    <location>
        <begin position="92"/>
        <end position="110"/>
    </location>
</feature>
<dbReference type="RefSeq" id="WP_127083311.1">
    <property type="nucleotide sequence ID" value="NZ_RSCL01000012.1"/>
</dbReference>
<dbReference type="EMBL" id="RSCL01000012">
    <property type="protein sequence ID" value="RUT04070.1"/>
    <property type="molecule type" value="Genomic_DNA"/>
</dbReference>
<dbReference type="AlphaFoldDB" id="A0A3S1CJT0"/>
<proteinExistence type="predicted"/>
<feature type="transmembrane region" description="Helical" evidence="1">
    <location>
        <begin position="58"/>
        <end position="80"/>
    </location>
</feature>
<feature type="transmembrane region" description="Helical" evidence="1">
    <location>
        <begin position="181"/>
        <end position="203"/>
    </location>
</feature>
<keyword evidence="1" id="KW-0472">Membrane</keyword>
<protein>
    <submittedName>
        <fullName evidence="2">Uncharacterized protein</fullName>
    </submittedName>
</protein>